<gene>
    <name evidence="1" type="ORF">ERS852448_01566</name>
    <name evidence="2" type="ORF">GKE72_06595</name>
</gene>
<dbReference type="STRING" id="39490.ERS852448_01566"/>
<dbReference type="Proteomes" id="UP000431304">
    <property type="component" value="Unassembled WGS sequence"/>
</dbReference>
<evidence type="ECO:0000313" key="1">
    <source>
        <dbReference type="EMBL" id="CUN03434.1"/>
    </source>
</evidence>
<dbReference type="OrthoDB" id="5417808at2"/>
<reference evidence="1 3" key="1">
    <citation type="submission" date="2015-09" db="EMBL/GenBank/DDBJ databases">
        <authorList>
            <consortium name="Pathogen Informatics"/>
        </authorList>
    </citation>
    <scope>NUCLEOTIDE SEQUENCE [LARGE SCALE GENOMIC DNA]</scope>
    <source>
        <strain evidence="1 3">2789STDY5608891</strain>
    </source>
</reference>
<proteinExistence type="predicted"/>
<evidence type="ECO:0000313" key="3">
    <source>
        <dbReference type="Proteomes" id="UP000095492"/>
    </source>
</evidence>
<evidence type="ECO:0000313" key="2">
    <source>
        <dbReference type="EMBL" id="MSD15745.1"/>
    </source>
</evidence>
<dbReference type="Proteomes" id="UP000095492">
    <property type="component" value="Unassembled WGS sequence"/>
</dbReference>
<dbReference type="EMBL" id="WKRA01000008">
    <property type="protein sequence ID" value="MSD15745.1"/>
    <property type="molecule type" value="Genomic_DNA"/>
</dbReference>
<organism evidence="1 3">
    <name type="scientific">Eubacterium ramulus</name>
    <dbReference type="NCBI Taxonomy" id="39490"/>
    <lineage>
        <taxon>Bacteria</taxon>
        <taxon>Bacillati</taxon>
        <taxon>Bacillota</taxon>
        <taxon>Clostridia</taxon>
        <taxon>Eubacteriales</taxon>
        <taxon>Eubacteriaceae</taxon>
        <taxon>Eubacterium</taxon>
    </lineage>
</organism>
<protein>
    <submittedName>
        <fullName evidence="2">DUF2764 family protein</fullName>
    </submittedName>
    <submittedName>
        <fullName evidence="1">Protein of uncharacterized function (DUF2764)</fullName>
    </submittedName>
</protein>
<evidence type="ECO:0000313" key="4">
    <source>
        <dbReference type="Proteomes" id="UP000431304"/>
    </source>
</evidence>
<dbReference type="EMBL" id="CYYA01000009">
    <property type="protein sequence ID" value="CUN03434.1"/>
    <property type="molecule type" value="Genomic_DNA"/>
</dbReference>
<dbReference type="RefSeq" id="WP_055290232.1">
    <property type="nucleotide sequence ID" value="NZ_CAXUGT010000008.1"/>
</dbReference>
<accession>A0A173TLM5</accession>
<sequence>MASYYYLISSLPDLRTDGDMPFTYEEFLGMCQSNVSESKYEFLSNLTLSSDEGPLLKDWAVFYNNLMSELNYQRSMNLGRAYLKSYDKDSVLTQVIGTVLAAKNPLEAEKILLDYEFENLDSLVGLHTFDDVYLFGYAVKLKLLERQNCFVQEKGKKEFKRLFDQVQQRVYQL</sequence>
<reference evidence="2 4" key="2">
    <citation type="journal article" date="2019" name="Nat. Med.">
        <title>A library of human gut bacterial isolates paired with longitudinal multiomics data enables mechanistic microbiome research.</title>
        <authorList>
            <person name="Poyet M."/>
            <person name="Groussin M."/>
            <person name="Gibbons S.M."/>
            <person name="Avila-Pacheco J."/>
            <person name="Jiang X."/>
            <person name="Kearney S.M."/>
            <person name="Perrotta A.R."/>
            <person name="Berdy B."/>
            <person name="Zhao S."/>
            <person name="Lieberman T.D."/>
            <person name="Swanson P.K."/>
            <person name="Smith M."/>
            <person name="Roesemann S."/>
            <person name="Alexander J.E."/>
            <person name="Rich S.A."/>
            <person name="Livny J."/>
            <person name="Vlamakis H."/>
            <person name="Clish C."/>
            <person name="Bullock K."/>
            <person name="Deik A."/>
            <person name="Scott J."/>
            <person name="Pierce K.A."/>
            <person name="Xavier R.J."/>
            <person name="Alm E.J."/>
        </authorList>
    </citation>
    <scope>NUCLEOTIDE SEQUENCE [LARGE SCALE GENOMIC DNA]</scope>
    <source>
        <strain evidence="2 4">BIOML-A3</strain>
    </source>
</reference>
<dbReference type="GeneID" id="97391532"/>
<dbReference type="AlphaFoldDB" id="A0A173TLM5"/>
<name>A0A173TLM5_EUBRA</name>